<evidence type="ECO:0000313" key="4">
    <source>
        <dbReference type="Proteomes" id="UP001175261"/>
    </source>
</evidence>
<gene>
    <name evidence="3" type="ORF">NLU13_2089</name>
</gene>
<dbReference type="Pfam" id="PF11274">
    <property type="entry name" value="DUF3074"/>
    <property type="match status" value="1"/>
</dbReference>
<accession>A0AA39GSX7</accession>
<reference evidence="3" key="1">
    <citation type="submission" date="2022-10" db="EMBL/GenBank/DDBJ databases">
        <title>Determination and structural analysis of whole genome sequence of Sarocladium strictum F4-1.</title>
        <authorList>
            <person name="Hu L."/>
            <person name="Jiang Y."/>
        </authorList>
    </citation>
    <scope>NUCLEOTIDE SEQUENCE</scope>
    <source>
        <strain evidence="3">F4-1</strain>
    </source>
</reference>
<evidence type="ECO:0000313" key="3">
    <source>
        <dbReference type="EMBL" id="KAK0392594.1"/>
    </source>
</evidence>
<name>A0AA39GSX7_SARSR</name>
<dbReference type="InterPro" id="IPR024500">
    <property type="entry name" value="DUF3074"/>
</dbReference>
<dbReference type="Proteomes" id="UP001175261">
    <property type="component" value="Unassembled WGS sequence"/>
</dbReference>
<organism evidence="3 4">
    <name type="scientific">Sarocladium strictum</name>
    <name type="common">Black bundle disease fungus</name>
    <name type="synonym">Acremonium strictum</name>
    <dbReference type="NCBI Taxonomy" id="5046"/>
    <lineage>
        <taxon>Eukaryota</taxon>
        <taxon>Fungi</taxon>
        <taxon>Dikarya</taxon>
        <taxon>Ascomycota</taxon>
        <taxon>Pezizomycotina</taxon>
        <taxon>Sordariomycetes</taxon>
        <taxon>Hypocreomycetidae</taxon>
        <taxon>Hypocreales</taxon>
        <taxon>Sarocladiaceae</taxon>
        <taxon>Sarocladium</taxon>
    </lineage>
</organism>
<feature type="region of interest" description="Disordered" evidence="1">
    <location>
        <begin position="226"/>
        <end position="247"/>
    </location>
</feature>
<keyword evidence="4" id="KW-1185">Reference proteome</keyword>
<sequence>MVEKYGHLLRLWGVDASQLPPATATPQEISPFLQSILLEAIPFLDDLPPIDQPTLKSPWKDKGVKTYSHSTAPVHLFERTVSVEELQHVAAEYHVPHLSGGPSRVNQPETWALRRSVHEDAAATGTASWEEWVRCFKEEHAQCEMAFTPTVIKTEQKRLWNCAGVELTLGDTTWEGWTLKTEQSTHKMPPPLKSRVFPVVQATASARGRKDFLIVQIAEVDEVGVKTTGSERNGDKKQQHPENDEVRGVYTSVERIRETRPGEIEWVMGTVSDAKGVLPAWVQKLATPGMISKDVDMFLKWIAEERHKRRNGGG</sequence>
<evidence type="ECO:0000259" key="2">
    <source>
        <dbReference type="Pfam" id="PF11274"/>
    </source>
</evidence>
<feature type="compositionally biased region" description="Basic and acidic residues" evidence="1">
    <location>
        <begin position="232"/>
        <end position="247"/>
    </location>
</feature>
<feature type="domain" description="DUF3074" evidence="2">
    <location>
        <begin position="111"/>
        <end position="302"/>
    </location>
</feature>
<dbReference type="AlphaFoldDB" id="A0AA39GSX7"/>
<proteinExistence type="predicted"/>
<dbReference type="PANTHER" id="PTHR40370:SF1">
    <property type="entry name" value="DUF3074 DOMAIN-CONTAINING PROTEIN"/>
    <property type="match status" value="1"/>
</dbReference>
<dbReference type="PANTHER" id="PTHR40370">
    <property type="entry name" value="EXPRESSED PROTEIN"/>
    <property type="match status" value="1"/>
</dbReference>
<evidence type="ECO:0000256" key="1">
    <source>
        <dbReference type="SAM" id="MobiDB-lite"/>
    </source>
</evidence>
<comment type="caution">
    <text evidence="3">The sequence shown here is derived from an EMBL/GenBank/DDBJ whole genome shotgun (WGS) entry which is preliminary data.</text>
</comment>
<protein>
    <recommendedName>
        <fullName evidence="2">DUF3074 domain-containing protein</fullName>
    </recommendedName>
</protein>
<dbReference type="SUPFAM" id="SSF55961">
    <property type="entry name" value="Bet v1-like"/>
    <property type="match status" value="1"/>
</dbReference>
<dbReference type="EMBL" id="JAPDFR010000001">
    <property type="protein sequence ID" value="KAK0392594.1"/>
    <property type="molecule type" value="Genomic_DNA"/>
</dbReference>